<evidence type="ECO:0000313" key="1">
    <source>
        <dbReference type="EMBL" id="EFK96374.1"/>
    </source>
</evidence>
<protein>
    <submittedName>
        <fullName evidence="1">Uncharacterized protein</fullName>
    </submittedName>
</protein>
<reference evidence="1" key="2">
    <citation type="journal article" date="2011" name="Microb. Ecol.">
        <title>Taxonomic and Functional Metagenomic Profiling of the Microbial Community in the Anoxic Sediment of a Sub-saline Shallow Lake (Laguna de Carrizo, Central Spain).</title>
        <authorList>
            <person name="Ferrer M."/>
            <person name="Guazzaroni M.E."/>
            <person name="Richter M."/>
            <person name="Garcia-Salamanca A."/>
            <person name="Yarza P."/>
            <person name="Suarez-Suarez A."/>
            <person name="Solano J."/>
            <person name="Alcaide M."/>
            <person name="van Dillewijn P."/>
            <person name="Molina-Henares M.A."/>
            <person name="Lopez-Cortes N."/>
            <person name="Al-Ramahi Y."/>
            <person name="Guerrero C."/>
            <person name="Acosta A."/>
            <person name="de Eugenio L.I."/>
            <person name="Martinez V."/>
            <person name="Marques S."/>
            <person name="Rojo F."/>
            <person name="Santero E."/>
            <person name="Genilloud O."/>
            <person name="Perez-Perez J."/>
            <person name="Rossello-Mora R."/>
            <person name="Ramos J.L."/>
        </authorList>
    </citation>
    <scope>NUCLEOTIDE SEQUENCE</scope>
</reference>
<reference evidence="1" key="1">
    <citation type="submission" date="2010-07" db="EMBL/GenBank/DDBJ databases">
        <authorList>
            <consortium name="CONSOLIDER consortium CSD2007-00005"/>
            <person name="Guazzaroni M.-E."/>
            <person name="Richter M."/>
            <person name="Garcia-Salamanca A."/>
            <person name="Yarza P."/>
            <person name="Ferrer M."/>
        </authorList>
    </citation>
    <scope>NUCLEOTIDE SEQUENCE</scope>
</reference>
<gene>
    <name evidence="1" type="ORF">LDC_1606</name>
</gene>
<accession>D9PJ97</accession>
<dbReference type="Gene3D" id="3.30.700.10">
    <property type="entry name" value="Glycoprotein, Type 4 Pilin"/>
    <property type="match status" value="1"/>
</dbReference>
<proteinExistence type="predicted"/>
<organism evidence="1">
    <name type="scientific">sediment metagenome</name>
    <dbReference type="NCBI Taxonomy" id="749907"/>
    <lineage>
        <taxon>unclassified sequences</taxon>
        <taxon>metagenomes</taxon>
        <taxon>ecological metagenomes</taxon>
    </lineage>
</organism>
<name>D9PJ97_9ZZZZ</name>
<comment type="caution">
    <text evidence="1">The sequence shown here is derived from an EMBL/GenBank/DDBJ whole genome shotgun (WGS) entry which is preliminary data.</text>
</comment>
<dbReference type="AlphaFoldDB" id="D9PJ97"/>
<dbReference type="EMBL" id="ADZX01000504">
    <property type="protein sequence ID" value="EFK96374.1"/>
    <property type="molecule type" value="Genomic_DNA"/>
</dbReference>
<sequence length="76" mass="8754">MNNKISVSDIYESQIQKARDSSRINDLYSLQSALEQSYQDNAEYPTKANFKEMISVYMYSSAEDPLKNVEINGCKF</sequence>